<dbReference type="EMBL" id="KN585620">
    <property type="protein sequence ID" value="KHJ81782.1"/>
    <property type="molecule type" value="Genomic_DNA"/>
</dbReference>
<dbReference type="Pfam" id="PF00293">
    <property type="entry name" value="NUDIX"/>
    <property type="match status" value="1"/>
</dbReference>
<evidence type="ECO:0000259" key="1">
    <source>
        <dbReference type="PROSITE" id="PS51462"/>
    </source>
</evidence>
<dbReference type="AlphaFoldDB" id="A0A0B1SE14"/>
<evidence type="ECO:0000313" key="2">
    <source>
        <dbReference type="EMBL" id="KHJ81782.1"/>
    </source>
</evidence>
<dbReference type="PROSITE" id="PS51462">
    <property type="entry name" value="NUDIX"/>
    <property type="match status" value="1"/>
</dbReference>
<reference evidence="2 3" key="1">
    <citation type="submission" date="2014-03" db="EMBL/GenBank/DDBJ databases">
        <title>Draft genome of the hookworm Oesophagostomum dentatum.</title>
        <authorList>
            <person name="Mitreva M."/>
        </authorList>
    </citation>
    <scope>NUCLEOTIDE SEQUENCE [LARGE SCALE GENOMIC DNA]</scope>
    <source>
        <strain evidence="2 3">OD-Hann</strain>
    </source>
</reference>
<dbReference type="Proteomes" id="UP000053660">
    <property type="component" value="Unassembled WGS sequence"/>
</dbReference>
<dbReference type="OrthoDB" id="5861827at2759"/>
<dbReference type="SUPFAM" id="SSF55811">
    <property type="entry name" value="Nudix"/>
    <property type="match status" value="1"/>
</dbReference>
<name>A0A0B1SE14_OESDE</name>
<dbReference type="InterPro" id="IPR015797">
    <property type="entry name" value="NUDIX_hydrolase-like_dom_sf"/>
</dbReference>
<gene>
    <name evidence="2" type="ORF">OESDEN_18530</name>
</gene>
<keyword evidence="3" id="KW-1185">Reference proteome</keyword>
<protein>
    <submittedName>
        <fullName evidence="2">Hydrolase, NUDIX family</fullName>
    </submittedName>
</protein>
<proteinExistence type="predicted"/>
<feature type="non-terminal residue" evidence="2">
    <location>
        <position position="1"/>
    </location>
</feature>
<accession>A0A0B1SE14</accession>
<keyword evidence="2" id="KW-0378">Hydrolase</keyword>
<feature type="domain" description="Nudix hydrolase" evidence="1">
    <location>
        <begin position="1"/>
        <end position="116"/>
    </location>
</feature>
<dbReference type="InterPro" id="IPR000086">
    <property type="entry name" value="NUDIX_hydrolase_dom"/>
</dbReference>
<dbReference type="Gene3D" id="3.90.79.10">
    <property type="entry name" value="Nucleoside Triphosphate Pyrophosphohydrolase"/>
    <property type="match status" value="1"/>
</dbReference>
<sequence>LRSYCCSAQYGWKFPAGKAANGEAIFDTAKRKVFEETGVTAQPDAIISLRHKVSKFNTDIGTYFFICLMHIDEEEEVKLASCVIPEFFEAWWFTREELRMLDTKHFFYHHREVFVAYDDWLKITR</sequence>
<dbReference type="GO" id="GO:0016787">
    <property type="term" value="F:hydrolase activity"/>
    <property type="evidence" value="ECO:0007669"/>
    <property type="project" value="UniProtKB-KW"/>
</dbReference>
<evidence type="ECO:0000313" key="3">
    <source>
        <dbReference type="Proteomes" id="UP000053660"/>
    </source>
</evidence>
<organism evidence="2 3">
    <name type="scientific">Oesophagostomum dentatum</name>
    <name type="common">Nodular worm</name>
    <dbReference type="NCBI Taxonomy" id="61180"/>
    <lineage>
        <taxon>Eukaryota</taxon>
        <taxon>Metazoa</taxon>
        <taxon>Ecdysozoa</taxon>
        <taxon>Nematoda</taxon>
        <taxon>Chromadorea</taxon>
        <taxon>Rhabditida</taxon>
        <taxon>Rhabditina</taxon>
        <taxon>Rhabditomorpha</taxon>
        <taxon>Strongyloidea</taxon>
        <taxon>Strongylidae</taxon>
        <taxon>Oesophagostomum</taxon>
    </lineage>
</organism>